<organism evidence="2 3">
    <name type="scientific">Liparis tanakae</name>
    <name type="common">Tanaka's snailfish</name>
    <dbReference type="NCBI Taxonomy" id="230148"/>
    <lineage>
        <taxon>Eukaryota</taxon>
        <taxon>Metazoa</taxon>
        <taxon>Chordata</taxon>
        <taxon>Craniata</taxon>
        <taxon>Vertebrata</taxon>
        <taxon>Euteleostomi</taxon>
        <taxon>Actinopterygii</taxon>
        <taxon>Neopterygii</taxon>
        <taxon>Teleostei</taxon>
        <taxon>Neoteleostei</taxon>
        <taxon>Acanthomorphata</taxon>
        <taxon>Eupercaria</taxon>
        <taxon>Perciformes</taxon>
        <taxon>Cottioidei</taxon>
        <taxon>Cottales</taxon>
        <taxon>Liparidae</taxon>
        <taxon>Liparis</taxon>
    </lineage>
</organism>
<name>A0A4Z2H456_9TELE</name>
<feature type="region of interest" description="Disordered" evidence="1">
    <location>
        <begin position="188"/>
        <end position="212"/>
    </location>
</feature>
<protein>
    <submittedName>
        <fullName evidence="2">Uncharacterized protein</fullName>
    </submittedName>
</protein>
<dbReference type="AlphaFoldDB" id="A0A4Z2H456"/>
<sequence length="212" mass="23254">MIPQKPLAGESFAAMFTHQRLCSDEISKCTDVSTRANTFSKFSTIGIRENKASSSPTGSACLWRWSNNFVLLENMLPHRDPPTGTRLGAHAPRLVVLAHDGRHGAIFARCSTGRGRCLPGLMLVGMGLGFYGSGPLLSRLRVTGEMMLQVGPIRIFGENQRHPDVRFVQLGPKAVDAASTREVRPCHDDRNYEAGERKMRRTARAGEGGLHV</sequence>
<dbReference type="Proteomes" id="UP000314294">
    <property type="component" value="Unassembled WGS sequence"/>
</dbReference>
<feature type="compositionally biased region" description="Basic and acidic residues" evidence="1">
    <location>
        <begin position="188"/>
        <end position="197"/>
    </location>
</feature>
<evidence type="ECO:0000313" key="3">
    <source>
        <dbReference type="Proteomes" id="UP000314294"/>
    </source>
</evidence>
<dbReference type="EMBL" id="SRLO01000346">
    <property type="protein sequence ID" value="TNN59873.1"/>
    <property type="molecule type" value="Genomic_DNA"/>
</dbReference>
<accession>A0A4Z2H456</accession>
<proteinExistence type="predicted"/>
<keyword evidence="3" id="KW-1185">Reference proteome</keyword>
<evidence type="ECO:0000256" key="1">
    <source>
        <dbReference type="SAM" id="MobiDB-lite"/>
    </source>
</evidence>
<reference evidence="2 3" key="1">
    <citation type="submission" date="2019-03" db="EMBL/GenBank/DDBJ databases">
        <title>First draft genome of Liparis tanakae, snailfish: a comprehensive survey of snailfish specific genes.</title>
        <authorList>
            <person name="Kim W."/>
            <person name="Song I."/>
            <person name="Jeong J.-H."/>
            <person name="Kim D."/>
            <person name="Kim S."/>
            <person name="Ryu S."/>
            <person name="Song J.Y."/>
            <person name="Lee S.K."/>
        </authorList>
    </citation>
    <scope>NUCLEOTIDE SEQUENCE [LARGE SCALE GENOMIC DNA]</scope>
    <source>
        <tissue evidence="2">Muscle</tissue>
    </source>
</reference>
<gene>
    <name evidence="2" type="ORF">EYF80_029922</name>
</gene>
<evidence type="ECO:0000313" key="2">
    <source>
        <dbReference type="EMBL" id="TNN59873.1"/>
    </source>
</evidence>
<comment type="caution">
    <text evidence="2">The sequence shown here is derived from an EMBL/GenBank/DDBJ whole genome shotgun (WGS) entry which is preliminary data.</text>
</comment>